<reference evidence="7 8" key="1">
    <citation type="submission" date="2018-05" db="EMBL/GenBank/DDBJ databases">
        <title>Whole genome sequencing for identification of molecular markers to develop diagnostic detection tools for the regulated plant pathogen Lachnellula willkommii.</title>
        <authorList>
            <person name="Giroux E."/>
            <person name="Bilodeau G."/>
        </authorList>
    </citation>
    <scope>NUCLEOTIDE SEQUENCE [LARGE SCALE GENOMIC DNA]</scope>
    <source>
        <strain evidence="7 8">CBS 625.97</strain>
    </source>
</reference>
<gene>
    <name evidence="7" type="ORF">LCER1_G001398</name>
</gene>
<dbReference type="CDD" id="cd02430">
    <property type="entry name" value="PTH2"/>
    <property type="match status" value="1"/>
</dbReference>
<protein>
    <recommendedName>
        <fullName evidence="1">peptidyl-tRNA hydrolase</fullName>
        <ecNumber evidence="1">3.1.1.29</ecNumber>
    </recommendedName>
</protein>
<keyword evidence="2 7" id="KW-0378">Hydrolase</keyword>
<keyword evidence="6" id="KW-1133">Transmembrane helix</keyword>
<dbReference type="Gene3D" id="3.40.1490.10">
    <property type="entry name" value="Bit1"/>
    <property type="match status" value="1"/>
</dbReference>
<dbReference type="InterPro" id="IPR002833">
    <property type="entry name" value="PTH2"/>
</dbReference>
<evidence type="ECO:0000256" key="6">
    <source>
        <dbReference type="SAM" id="Phobius"/>
    </source>
</evidence>
<evidence type="ECO:0000256" key="4">
    <source>
        <dbReference type="ARBA" id="ARBA00048707"/>
    </source>
</evidence>
<dbReference type="Proteomes" id="UP000481288">
    <property type="component" value="Unassembled WGS sequence"/>
</dbReference>
<keyword evidence="8" id="KW-1185">Reference proteome</keyword>
<dbReference type="AlphaFoldDB" id="A0A7D8UWA0"/>
<dbReference type="PANTHER" id="PTHR12649:SF11">
    <property type="entry name" value="PEPTIDYL-TRNA HYDROLASE 2, MITOCHONDRIAL"/>
    <property type="match status" value="1"/>
</dbReference>
<evidence type="ECO:0000256" key="1">
    <source>
        <dbReference type="ARBA" id="ARBA00013260"/>
    </source>
</evidence>
<dbReference type="NCBIfam" id="TIGR00283">
    <property type="entry name" value="arch_pth2"/>
    <property type="match status" value="1"/>
</dbReference>
<dbReference type="SUPFAM" id="SSF102462">
    <property type="entry name" value="Peptidyl-tRNA hydrolase II"/>
    <property type="match status" value="1"/>
</dbReference>
<feature type="compositionally biased region" description="Acidic residues" evidence="5">
    <location>
        <begin position="53"/>
        <end position="67"/>
    </location>
</feature>
<sequence>MADRTPPTPLAMLIGTAIIAGISGYMVGIASSLGFLPIPFATKTAPTRGISNYDDEEESEEEDIDESILDHAPNWSNGLDADKRDGLRASPLNAARNQPASLEEEHDEDEDEDEEYKLILVVRTDLGMTQGRFSHPSKIAAQCSHATLACYKNFLKNSPKSPLLRRWEAQGQAKIALRVKTEEELDVLQATAISMGLVAEVIADAGKTQIASGSRTVLGIGPAPKSLIDEVTGKLRLL</sequence>
<organism evidence="7 8">
    <name type="scientific">Lachnellula cervina</name>
    <dbReference type="NCBI Taxonomy" id="1316786"/>
    <lineage>
        <taxon>Eukaryota</taxon>
        <taxon>Fungi</taxon>
        <taxon>Dikarya</taxon>
        <taxon>Ascomycota</taxon>
        <taxon>Pezizomycotina</taxon>
        <taxon>Leotiomycetes</taxon>
        <taxon>Helotiales</taxon>
        <taxon>Lachnaceae</taxon>
        <taxon>Lachnellula</taxon>
    </lineage>
</organism>
<name>A0A7D8UWA0_9HELO</name>
<evidence type="ECO:0000313" key="7">
    <source>
        <dbReference type="EMBL" id="TVY57146.1"/>
    </source>
</evidence>
<dbReference type="FunFam" id="3.40.1490.10:FF:000001">
    <property type="entry name" value="Peptidyl-tRNA hydrolase 2"/>
    <property type="match status" value="1"/>
</dbReference>
<dbReference type="EC" id="3.1.1.29" evidence="1"/>
<evidence type="ECO:0000313" key="8">
    <source>
        <dbReference type="Proteomes" id="UP000481288"/>
    </source>
</evidence>
<dbReference type="PANTHER" id="PTHR12649">
    <property type="entry name" value="PEPTIDYL-TRNA HYDROLASE 2"/>
    <property type="match status" value="1"/>
</dbReference>
<dbReference type="OrthoDB" id="1733656at2759"/>
<keyword evidence="6" id="KW-0812">Transmembrane</keyword>
<feature type="transmembrane region" description="Helical" evidence="6">
    <location>
        <begin position="12"/>
        <end position="38"/>
    </location>
</feature>
<keyword evidence="6" id="KW-0472">Membrane</keyword>
<proteinExistence type="inferred from homology"/>
<dbReference type="InterPro" id="IPR023476">
    <property type="entry name" value="Pep_tRNA_hydro_II_dom_sf"/>
</dbReference>
<dbReference type="EMBL" id="QGMG01000110">
    <property type="protein sequence ID" value="TVY57146.1"/>
    <property type="molecule type" value="Genomic_DNA"/>
</dbReference>
<dbReference type="Pfam" id="PF01981">
    <property type="entry name" value="PTH2"/>
    <property type="match status" value="1"/>
</dbReference>
<feature type="compositionally biased region" description="Acidic residues" evidence="5">
    <location>
        <begin position="102"/>
        <end position="114"/>
    </location>
</feature>
<comment type="similarity">
    <text evidence="3">Belongs to the PTH2 family.</text>
</comment>
<comment type="caution">
    <text evidence="7">The sequence shown here is derived from an EMBL/GenBank/DDBJ whole genome shotgun (WGS) entry which is preliminary data.</text>
</comment>
<evidence type="ECO:0000256" key="5">
    <source>
        <dbReference type="SAM" id="MobiDB-lite"/>
    </source>
</evidence>
<dbReference type="GO" id="GO:0005829">
    <property type="term" value="C:cytosol"/>
    <property type="evidence" value="ECO:0007669"/>
    <property type="project" value="TreeGrafter"/>
</dbReference>
<evidence type="ECO:0000256" key="3">
    <source>
        <dbReference type="ARBA" id="ARBA00038050"/>
    </source>
</evidence>
<comment type="catalytic activity">
    <reaction evidence="4">
        <text>an N-acyl-L-alpha-aminoacyl-tRNA + H2O = an N-acyl-L-amino acid + a tRNA + H(+)</text>
        <dbReference type="Rhea" id="RHEA:54448"/>
        <dbReference type="Rhea" id="RHEA-COMP:10123"/>
        <dbReference type="Rhea" id="RHEA-COMP:13883"/>
        <dbReference type="ChEBI" id="CHEBI:15377"/>
        <dbReference type="ChEBI" id="CHEBI:15378"/>
        <dbReference type="ChEBI" id="CHEBI:59874"/>
        <dbReference type="ChEBI" id="CHEBI:78442"/>
        <dbReference type="ChEBI" id="CHEBI:138191"/>
        <dbReference type="EC" id="3.1.1.29"/>
    </reaction>
</comment>
<accession>A0A7D8UWA0</accession>
<evidence type="ECO:0000256" key="2">
    <source>
        <dbReference type="ARBA" id="ARBA00022801"/>
    </source>
</evidence>
<dbReference type="GO" id="GO:0004045">
    <property type="term" value="F:peptidyl-tRNA hydrolase activity"/>
    <property type="evidence" value="ECO:0007669"/>
    <property type="project" value="UniProtKB-EC"/>
</dbReference>
<feature type="region of interest" description="Disordered" evidence="5">
    <location>
        <begin position="46"/>
        <end position="114"/>
    </location>
</feature>